<keyword evidence="2 5" id="KW-0812">Transmembrane</keyword>
<keyword evidence="3 5" id="KW-1133">Transmembrane helix</keyword>
<reference evidence="6 7" key="1">
    <citation type="submission" date="2023-03" db="EMBL/GenBank/DDBJ databases">
        <title>Draft genome sequence of Thalassotalea eurytherma JCM 18482T.</title>
        <authorList>
            <person name="Sawabe T."/>
        </authorList>
    </citation>
    <scope>NUCLEOTIDE SEQUENCE [LARGE SCALE GENOMIC DNA]</scope>
    <source>
        <strain evidence="6 7">JCM 18482</strain>
    </source>
</reference>
<organism evidence="6 7">
    <name type="scientific">Thalassotalea eurytherma</name>
    <dbReference type="NCBI Taxonomy" id="1144278"/>
    <lineage>
        <taxon>Bacteria</taxon>
        <taxon>Pseudomonadati</taxon>
        <taxon>Pseudomonadota</taxon>
        <taxon>Gammaproteobacteria</taxon>
        <taxon>Alteromonadales</taxon>
        <taxon>Colwelliaceae</taxon>
        <taxon>Thalassotalea</taxon>
    </lineage>
</organism>
<comment type="caution">
    <text evidence="6">The sequence shown here is derived from an EMBL/GenBank/DDBJ whole genome shotgun (WGS) entry which is preliminary data.</text>
</comment>
<evidence type="ECO:0000256" key="2">
    <source>
        <dbReference type="ARBA" id="ARBA00022692"/>
    </source>
</evidence>
<evidence type="ECO:0000256" key="4">
    <source>
        <dbReference type="ARBA" id="ARBA00023136"/>
    </source>
</evidence>
<evidence type="ECO:0000256" key="1">
    <source>
        <dbReference type="ARBA" id="ARBA00004370"/>
    </source>
</evidence>
<keyword evidence="4 5" id="KW-0472">Membrane</keyword>
<feature type="transmembrane region" description="Helical" evidence="5">
    <location>
        <begin position="65"/>
        <end position="85"/>
    </location>
</feature>
<evidence type="ECO:0000313" key="6">
    <source>
        <dbReference type="EMBL" id="GLX82341.1"/>
    </source>
</evidence>
<dbReference type="Gene3D" id="1.20.120.550">
    <property type="entry name" value="Membrane associated eicosanoid/glutathione metabolism-like domain"/>
    <property type="match status" value="1"/>
</dbReference>
<name>A0ABQ6H7B1_9GAMM</name>
<accession>A0ABQ6H7B1</accession>
<proteinExistence type="predicted"/>
<feature type="transmembrane region" description="Helical" evidence="5">
    <location>
        <begin position="91"/>
        <end position="110"/>
    </location>
</feature>
<evidence type="ECO:0000256" key="3">
    <source>
        <dbReference type="ARBA" id="ARBA00022989"/>
    </source>
</evidence>
<gene>
    <name evidence="6" type="ORF">theurythT_17930</name>
</gene>
<evidence type="ECO:0000256" key="5">
    <source>
        <dbReference type="SAM" id="Phobius"/>
    </source>
</evidence>
<dbReference type="RefSeq" id="WP_284207701.1">
    <property type="nucleotide sequence ID" value="NZ_BSSU01000008.1"/>
</dbReference>
<feature type="transmembrane region" description="Helical" evidence="5">
    <location>
        <begin position="6"/>
        <end position="25"/>
    </location>
</feature>
<dbReference type="SUPFAM" id="SSF161084">
    <property type="entry name" value="MAPEG domain-like"/>
    <property type="match status" value="1"/>
</dbReference>
<evidence type="ECO:0000313" key="7">
    <source>
        <dbReference type="Proteomes" id="UP001157133"/>
    </source>
</evidence>
<dbReference type="EMBL" id="BSSU01000008">
    <property type="protein sequence ID" value="GLX82341.1"/>
    <property type="molecule type" value="Genomic_DNA"/>
</dbReference>
<protein>
    <submittedName>
        <fullName evidence="6">Membrane protein</fullName>
    </submittedName>
</protein>
<dbReference type="InterPro" id="IPR023352">
    <property type="entry name" value="MAPEG-like_dom_sf"/>
</dbReference>
<dbReference type="InterPro" id="IPR001129">
    <property type="entry name" value="Membr-assoc_MAPEG"/>
</dbReference>
<keyword evidence="7" id="KW-1185">Reference proteome</keyword>
<sequence>MISQLVAPMIALIILTFFVWCLMYYRRLSYVIQHKIHANKLETPEQCQSVLPEYVNKPSNNFKNLFEVPVVFYVLSSIAIITNSADNTVTYLAWAFVVARIIHSIFHCYSKSVMARFYMYLLSSIILWLMLAKVIMTLFL</sequence>
<feature type="transmembrane region" description="Helical" evidence="5">
    <location>
        <begin position="117"/>
        <end position="139"/>
    </location>
</feature>
<comment type="subcellular location">
    <subcellularLocation>
        <location evidence="1">Membrane</location>
    </subcellularLocation>
</comment>
<dbReference type="Proteomes" id="UP001157133">
    <property type="component" value="Unassembled WGS sequence"/>
</dbReference>
<dbReference type="Pfam" id="PF01124">
    <property type="entry name" value="MAPEG"/>
    <property type="match status" value="1"/>
</dbReference>